<name>A0A2N5PLK6_MEDGN</name>
<dbReference type="Pfam" id="PF13575">
    <property type="entry name" value="DUF4135"/>
    <property type="match status" value="1"/>
</dbReference>
<dbReference type="PANTHER" id="PTHR12736:SF7">
    <property type="entry name" value="LANC-LIKE PROTEIN 3"/>
    <property type="match status" value="1"/>
</dbReference>
<accession>A0A2N5PLK6</accession>
<gene>
    <name evidence="3" type="ORF">CDL23_06690</name>
</gene>
<dbReference type="RefSeq" id="WP_101883895.1">
    <property type="nucleotide sequence ID" value="NZ_JAQMLH010000013.1"/>
</dbReference>
<evidence type="ECO:0000256" key="1">
    <source>
        <dbReference type="PIRSR" id="PIRSR607822-1"/>
    </source>
</evidence>
<dbReference type="PANTHER" id="PTHR12736">
    <property type="entry name" value="LANC-LIKE PROTEIN"/>
    <property type="match status" value="1"/>
</dbReference>
<dbReference type="PIRSF" id="PIRSF037228">
    <property type="entry name" value="Lant_mod_RumM"/>
    <property type="match status" value="1"/>
</dbReference>
<dbReference type="InterPro" id="IPR017146">
    <property type="entry name" value="Lanti_2_LanM"/>
</dbReference>
<keyword evidence="1" id="KW-0862">Zinc</keyword>
<dbReference type="GO" id="GO:0031179">
    <property type="term" value="P:peptide modification"/>
    <property type="evidence" value="ECO:0007669"/>
    <property type="project" value="InterPro"/>
</dbReference>
<dbReference type="Gene3D" id="1.50.10.10">
    <property type="match status" value="1"/>
</dbReference>
<proteinExistence type="predicted"/>
<comment type="caution">
    <text evidence="3">The sequence shown here is derived from an EMBL/GenBank/DDBJ whole genome shotgun (WGS) entry which is preliminary data.</text>
</comment>
<feature type="binding site" evidence="1">
    <location>
        <position position="956"/>
    </location>
    <ligand>
        <name>Zn(2+)</name>
        <dbReference type="ChEBI" id="CHEBI:29105"/>
    </ligand>
</feature>
<dbReference type="NCBIfam" id="TIGR03897">
    <property type="entry name" value="lanti_2_LanM"/>
    <property type="match status" value="1"/>
</dbReference>
<dbReference type="SMART" id="SM01260">
    <property type="entry name" value="LANC_like"/>
    <property type="match status" value="1"/>
</dbReference>
<dbReference type="GO" id="GO:0005886">
    <property type="term" value="C:plasma membrane"/>
    <property type="evidence" value="ECO:0007669"/>
    <property type="project" value="TreeGrafter"/>
</dbReference>
<dbReference type="InterPro" id="IPR025410">
    <property type="entry name" value="Lant_dehyd"/>
</dbReference>
<evidence type="ECO:0000313" key="4">
    <source>
        <dbReference type="Proteomes" id="UP000235093"/>
    </source>
</evidence>
<feature type="binding site" evidence="1">
    <location>
        <position position="955"/>
    </location>
    <ligand>
        <name>Zn(2+)</name>
        <dbReference type="ChEBI" id="CHEBI:29105"/>
    </ligand>
</feature>
<dbReference type="Proteomes" id="UP000235093">
    <property type="component" value="Unassembled WGS sequence"/>
</dbReference>
<dbReference type="CDD" id="cd04792">
    <property type="entry name" value="LanM-like"/>
    <property type="match status" value="1"/>
</dbReference>
<sequence>MILDEIKRAAYIEERIEHESTKVDNENDMEFEKWLEKIKIPNEYINFYCSSYDKNENSFKKVVFTKNYECGNKDIMREFNDFLTFLNDNMSEIKILMKESLEAKEDHPFKFFAIPFQIYYVKKYESKFKKTEYMNFNVLERVIKEGIQGIVLDQMTKILLCEFEYYKKTHNSEDKYLEFCKDFLSKEVIEKIFEKYPVGFRTVLEMSNLLIQYLKEIEDNVIRDYEELTKIFDIYGKVQKIEMNLGDTHRGKKSVAILVFEKNKIVYKPRNLSVDEKFKEFIDYISCTIKCKLLLPKVKNKEMYGWQEYVESSNCNSEQEVKNFYYRIGIYTAIFYVLKATDLHMDNIICKGEYPVFIDLESLFQGYRGKRAKQNTNYEGYVKEIRSSVLSTCLFPGVVNYCNSKYDISGITGKGGQILAKRALVLDKAFSSDMKMIKKDYVVPEKKNIPVYKEKLVEPRKYAKQILDGFKIAYEFLEENQKDVISYLKNFFECPIRVILRDTAKYSLLLRASTEEKYMRDAKYRNQLFDRLWNMVGEEESFIKIVKSEEEDLCKGDVPYFYTFLLSTNLYDSKDRKIVDFFKETIYESVNKKIKSLCSKDKKLQMELIEQSMAIPQKRWELREIKKDYRKISNSKLLDKKEVEKEIEKIYDRIRSMSYDKYSPLDIVYPNLKILPTSQWAFVPMDNTLYEGELGVSLFITGLYLIEPKEEYKDLIKRILKFSELYEKKYKYNVNISAFYGEASIAYCYYYIYLAMENEKLRELALKHLKACVEKIEDDNKFDLIAGCAGTLIIALRIYEKEKDQSLLELAILCGEHLVENVVHINKIFGWFTAAGNNMVLAGMSHGNAGIAWSLLELYKITKNTKYYDCAKMAIEYEDSLYNLEDNNWADLRNRENRIAKGFPEPVNWCHGAPGIGISRIFYSEIMGKETYMQDINNAIIKTLESGFGGSDCLCHGSMGNMELLLLAYQKFGDEQIYKKISSILSDLIEGVREGKWLCGIPQKTDVVGFMTGLSGIGYELLRCLNPEKIPCVFAFEFPNNNKLQDRSRVE</sequence>
<dbReference type="Pfam" id="PF05147">
    <property type="entry name" value="LANC_like"/>
    <property type="match status" value="1"/>
</dbReference>
<feature type="domain" description="Lantibiotic biosynthesis protein dehydration" evidence="2">
    <location>
        <begin position="196"/>
        <end position="563"/>
    </location>
</feature>
<dbReference type="InterPro" id="IPR012341">
    <property type="entry name" value="6hp_glycosidase-like_sf"/>
</dbReference>
<feature type="binding site" evidence="1">
    <location>
        <position position="910"/>
    </location>
    <ligand>
        <name>Zn(2+)</name>
        <dbReference type="ChEBI" id="CHEBI:29105"/>
    </ligand>
</feature>
<dbReference type="SUPFAM" id="SSF158745">
    <property type="entry name" value="LanC-like"/>
    <property type="match status" value="1"/>
</dbReference>
<evidence type="ECO:0000259" key="2">
    <source>
        <dbReference type="Pfam" id="PF13575"/>
    </source>
</evidence>
<reference evidence="3 4" key="1">
    <citation type="journal article" date="2017" name="Genome Med.">
        <title>A novel Ruminococcus gnavus clade enriched in inflammatory bowel disease patients.</title>
        <authorList>
            <person name="Hall A.B."/>
            <person name="Yassour M."/>
            <person name="Sauk J."/>
            <person name="Garner A."/>
            <person name="Jiang X."/>
            <person name="Arthur T."/>
            <person name="Lagoudas G.K."/>
            <person name="Vatanen T."/>
            <person name="Fornelos N."/>
            <person name="Wilson R."/>
            <person name="Bertha M."/>
            <person name="Cohen M."/>
            <person name="Garber J."/>
            <person name="Khalili H."/>
            <person name="Gevers D."/>
            <person name="Ananthakrishnan A.N."/>
            <person name="Kugathasan S."/>
            <person name="Lander E.S."/>
            <person name="Blainey P."/>
            <person name="Vlamakis H."/>
            <person name="Xavier R.J."/>
            <person name="Huttenhower C."/>
        </authorList>
    </citation>
    <scope>NUCLEOTIDE SEQUENCE [LARGE SCALE GENOMIC DNA]</scope>
    <source>
        <strain evidence="3 4">RJX1125</strain>
    </source>
</reference>
<dbReference type="EMBL" id="NIHT01000008">
    <property type="protein sequence ID" value="PLT76000.1"/>
    <property type="molecule type" value="Genomic_DNA"/>
</dbReference>
<dbReference type="GO" id="GO:0005975">
    <property type="term" value="P:carbohydrate metabolic process"/>
    <property type="evidence" value="ECO:0007669"/>
    <property type="project" value="InterPro"/>
</dbReference>
<dbReference type="AlphaFoldDB" id="A0A2N5PLK6"/>
<evidence type="ECO:0000313" key="3">
    <source>
        <dbReference type="EMBL" id="PLT76000.1"/>
    </source>
</evidence>
<protein>
    <recommendedName>
        <fullName evidence="2">Lantibiotic biosynthesis protein dehydration domain-containing protein</fullName>
    </recommendedName>
</protein>
<dbReference type="GO" id="GO:0046872">
    <property type="term" value="F:metal ion binding"/>
    <property type="evidence" value="ECO:0007669"/>
    <property type="project" value="UniProtKB-KW"/>
</dbReference>
<keyword evidence="1" id="KW-0479">Metal-binding</keyword>
<organism evidence="3 4">
    <name type="scientific">Mediterraneibacter gnavus</name>
    <name type="common">Ruminococcus gnavus</name>
    <dbReference type="NCBI Taxonomy" id="33038"/>
    <lineage>
        <taxon>Bacteria</taxon>
        <taxon>Bacillati</taxon>
        <taxon>Bacillota</taxon>
        <taxon>Clostridia</taxon>
        <taxon>Lachnospirales</taxon>
        <taxon>Lachnospiraceae</taxon>
        <taxon>Mediterraneibacter</taxon>
    </lineage>
</organism>
<dbReference type="InterPro" id="IPR007822">
    <property type="entry name" value="LANC-like"/>
</dbReference>
<dbReference type="PRINTS" id="PR01950">
    <property type="entry name" value="LANCSUPER"/>
</dbReference>